<dbReference type="KEGG" id="nnv:QNH39_26395"/>
<feature type="signal peptide" evidence="3">
    <location>
        <begin position="1"/>
        <end position="24"/>
    </location>
</feature>
<keyword evidence="2" id="KW-1133">Transmembrane helix</keyword>
<name>A0AA95MRN5_9BACI</name>
<dbReference type="EMBL" id="CP126114">
    <property type="protein sequence ID" value="WHY86061.1"/>
    <property type="molecule type" value="Genomic_DNA"/>
</dbReference>
<keyword evidence="1" id="KW-0175">Coiled coil</keyword>
<sequence>MKYFITILLTVVMACSFFTFSTFAEQNNSSVTIEKVNELIKKNSKENLTNAELNDIITQLKNDRIGLLEGNISSLLGLMAVLFAAVAVIAILIGWYLRRRFDDQLNKVESIKDEIKNEKDEIKRITSESDDLASQIRQTKAFLKEKENDILGIKQLFKVKMEDIDQIRPYMQYLEYMIQNHKVILDYIVERNQLEKLMSKLEGFKQTPYINHSRVILKVGQELGVFIDPNETIEDKINYLFKSANESEKDLIEEIKKFNLKFVDFYDSLVSDGVSEPHSDIDAFYHDWKHNIDSLTIILNWLNAVSIMNPQDRE</sequence>
<protein>
    <submittedName>
        <fullName evidence="4">Uncharacterized protein</fullName>
    </submittedName>
</protein>
<dbReference type="Proteomes" id="UP001178288">
    <property type="component" value="Chromosome"/>
</dbReference>
<keyword evidence="5" id="KW-1185">Reference proteome</keyword>
<dbReference type="PROSITE" id="PS51257">
    <property type="entry name" value="PROKAR_LIPOPROTEIN"/>
    <property type="match status" value="1"/>
</dbReference>
<evidence type="ECO:0000256" key="3">
    <source>
        <dbReference type="SAM" id="SignalP"/>
    </source>
</evidence>
<feature type="chain" id="PRO_5041728561" evidence="3">
    <location>
        <begin position="25"/>
        <end position="314"/>
    </location>
</feature>
<dbReference type="RefSeq" id="WP_066093568.1">
    <property type="nucleotide sequence ID" value="NZ_CP126114.1"/>
</dbReference>
<evidence type="ECO:0000313" key="4">
    <source>
        <dbReference type="EMBL" id="WHY86061.1"/>
    </source>
</evidence>
<organism evidence="4 5">
    <name type="scientific">Neobacillus novalis</name>
    <dbReference type="NCBI Taxonomy" id="220687"/>
    <lineage>
        <taxon>Bacteria</taxon>
        <taxon>Bacillati</taxon>
        <taxon>Bacillota</taxon>
        <taxon>Bacilli</taxon>
        <taxon>Bacillales</taxon>
        <taxon>Bacillaceae</taxon>
        <taxon>Neobacillus</taxon>
    </lineage>
</organism>
<feature type="coiled-coil region" evidence="1">
    <location>
        <begin position="98"/>
        <end position="135"/>
    </location>
</feature>
<evidence type="ECO:0000313" key="5">
    <source>
        <dbReference type="Proteomes" id="UP001178288"/>
    </source>
</evidence>
<gene>
    <name evidence="4" type="ORF">QNH39_26395</name>
</gene>
<reference evidence="4" key="1">
    <citation type="submission" date="2023-05" db="EMBL/GenBank/DDBJ databases">
        <title>Comparative genomics of Bacillaceae isolates and their secondary metabolite potential.</title>
        <authorList>
            <person name="Song L."/>
            <person name="Nielsen L.J."/>
            <person name="Mohite O."/>
            <person name="Xu X."/>
            <person name="Weber T."/>
            <person name="Kovacs A.T."/>
        </authorList>
    </citation>
    <scope>NUCLEOTIDE SEQUENCE</scope>
    <source>
        <strain evidence="4">XLM17</strain>
    </source>
</reference>
<dbReference type="AlphaFoldDB" id="A0AA95MRN5"/>
<proteinExistence type="predicted"/>
<evidence type="ECO:0000256" key="1">
    <source>
        <dbReference type="SAM" id="Coils"/>
    </source>
</evidence>
<keyword evidence="2" id="KW-0812">Transmembrane</keyword>
<accession>A0AA95MRN5</accession>
<keyword evidence="3" id="KW-0732">Signal</keyword>
<feature type="transmembrane region" description="Helical" evidence="2">
    <location>
        <begin position="75"/>
        <end position="97"/>
    </location>
</feature>
<keyword evidence="2" id="KW-0472">Membrane</keyword>
<evidence type="ECO:0000256" key="2">
    <source>
        <dbReference type="SAM" id="Phobius"/>
    </source>
</evidence>